<dbReference type="RefSeq" id="WP_104850919.1">
    <property type="nucleotide sequence ID" value="NZ_PKOZ01000025.1"/>
</dbReference>
<feature type="transmembrane region" description="Helical" evidence="9">
    <location>
        <begin position="99"/>
        <end position="130"/>
    </location>
</feature>
<dbReference type="FunFam" id="1.20.1250.20:FF:000017">
    <property type="entry name" value="Dipeptide and tripeptide permease A"/>
    <property type="match status" value="1"/>
</dbReference>
<keyword evidence="12" id="KW-1185">Reference proteome</keyword>
<dbReference type="InterPro" id="IPR036259">
    <property type="entry name" value="MFS_trans_sf"/>
</dbReference>
<feature type="transmembrane region" description="Helical" evidence="9">
    <location>
        <begin position="37"/>
        <end position="54"/>
    </location>
</feature>
<evidence type="ECO:0000259" key="10">
    <source>
        <dbReference type="PROSITE" id="PS50850"/>
    </source>
</evidence>
<dbReference type="InterPro" id="IPR020846">
    <property type="entry name" value="MFS_dom"/>
</dbReference>
<feature type="transmembrane region" description="Helical" evidence="9">
    <location>
        <begin position="338"/>
        <end position="359"/>
    </location>
</feature>
<keyword evidence="5 8" id="KW-0812">Transmembrane</keyword>
<feature type="transmembrane region" description="Helical" evidence="9">
    <location>
        <begin position="468"/>
        <end position="490"/>
    </location>
</feature>
<evidence type="ECO:0000256" key="5">
    <source>
        <dbReference type="ARBA" id="ARBA00022692"/>
    </source>
</evidence>
<gene>
    <name evidence="11" type="ORF">CYL18_18290</name>
</gene>
<dbReference type="Pfam" id="PF00854">
    <property type="entry name" value="PTR2"/>
    <property type="match status" value="1"/>
</dbReference>
<feature type="transmembrane region" description="Helical" evidence="9">
    <location>
        <begin position="371"/>
        <end position="392"/>
    </location>
</feature>
<feature type="domain" description="Major facilitator superfamily (MFS) profile" evidence="10">
    <location>
        <begin position="24"/>
        <end position="491"/>
    </location>
</feature>
<evidence type="ECO:0000256" key="6">
    <source>
        <dbReference type="ARBA" id="ARBA00022989"/>
    </source>
</evidence>
<evidence type="ECO:0000256" key="2">
    <source>
        <dbReference type="ARBA" id="ARBA00005982"/>
    </source>
</evidence>
<dbReference type="InterPro" id="IPR000109">
    <property type="entry name" value="POT_fam"/>
</dbReference>
<dbReference type="InterPro" id="IPR050171">
    <property type="entry name" value="MFS_Transporters"/>
</dbReference>
<dbReference type="InterPro" id="IPR018456">
    <property type="entry name" value="PTR2_symporter_CS"/>
</dbReference>
<feature type="transmembrane region" description="Helical" evidence="9">
    <location>
        <begin position="398"/>
        <end position="417"/>
    </location>
</feature>
<keyword evidence="7 9" id="KW-0472">Membrane</keyword>
<feature type="transmembrane region" description="Helical" evidence="9">
    <location>
        <begin position="158"/>
        <end position="176"/>
    </location>
</feature>
<evidence type="ECO:0000256" key="4">
    <source>
        <dbReference type="ARBA" id="ARBA00022475"/>
    </source>
</evidence>
<feature type="transmembrane region" description="Helical" evidence="9">
    <location>
        <begin position="293"/>
        <end position="310"/>
    </location>
</feature>
<dbReference type="PANTHER" id="PTHR23517:SF15">
    <property type="entry name" value="PROTON-DEPENDENT OLIGOPEPTIDE FAMILY TRANSPORT PROTEIN"/>
    <property type="match status" value="1"/>
</dbReference>
<dbReference type="Gene3D" id="1.20.1250.20">
    <property type="entry name" value="MFS general substrate transporter like domains"/>
    <property type="match status" value="1"/>
</dbReference>
<dbReference type="GO" id="GO:0042937">
    <property type="term" value="F:tripeptide transmembrane transporter activity"/>
    <property type="evidence" value="ECO:0007669"/>
    <property type="project" value="UniProtKB-ARBA"/>
</dbReference>
<dbReference type="GO" id="GO:0035443">
    <property type="term" value="P:tripeptide transmembrane transport"/>
    <property type="evidence" value="ECO:0007669"/>
    <property type="project" value="UniProtKB-ARBA"/>
</dbReference>
<accession>A0A2S7MVD3</accession>
<feature type="transmembrane region" description="Helical" evidence="9">
    <location>
        <begin position="429"/>
        <end position="448"/>
    </location>
</feature>
<dbReference type="PROSITE" id="PS50850">
    <property type="entry name" value="MFS"/>
    <property type="match status" value="1"/>
</dbReference>
<evidence type="ECO:0000256" key="7">
    <source>
        <dbReference type="ARBA" id="ARBA00023136"/>
    </source>
</evidence>
<reference evidence="11 12" key="1">
    <citation type="submission" date="2017-12" db="EMBL/GenBank/DDBJ databases">
        <title>Taxonomic description and draft genome of Pradoshia cofamensis Gen. nov., sp. nov., a thermotolerant bacillale isolated from anterior gut of earthworm Eisenia fetida.</title>
        <authorList>
            <person name="Saha T."/>
            <person name="Chakraborty R."/>
        </authorList>
    </citation>
    <scope>NUCLEOTIDE SEQUENCE [LARGE SCALE GENOMIC DNA]</scope>
    <source>
        <strain evidence="11 12">EAG3</strain>
    </source>
</reference>
<keyword evidence="3 8" id="KW-0813">Transport</keyword>
<feature type="transmembrane region" description="Helical" evidence="9">
    <location>
        <begin position="260"/>
        <end position="281"/>
    </location>
</feature>
<protein>
    <submittedName>
        <fullName evidence="11">MFS transporter</fullName>
    </submittedName>
</protein>
<evidence type="ECO:0000313" key="11">
    <source>
        <dbReference type="EMBL" id="PQD93726.1"/>
    </source>
</evidence>
<feature type="transmembrane region" description="Helical" evidence="9">
    <location>
        <begin position="188"/>
        <end position="207"/>
    </location>
</feature>
<keyword evidence="4" id="KW-1003">Cell membrane</keyword>
<dbReference type="Proteomes" id="UP000239663">
    <property type="component" value="Unassembled WGS sequence"/>
</dbReference>
<dbReference type="GO" id="GO:0071916">
    <property type="term" value="F:dipeptide transmembrane transporter activity"/>
    <property type="evidence" value="ECO:0007669"/>
    <property type="project" value="UniProtKB-ARBA"/>
</dbReference>
<evidence type="ECO:0000256" key="9">
    <source>
        <dbReference type="SAM" id="Phobius"/>
    </source>
</evidence>
<dbReference type="NCBIfam" id="TIGR00924">
    <property type="entry name" value="yjdL_sub1_fam"/>
    <property type="match status" value="1"/>
</dbReference>
<evidence type="ECO:0000256" key="8">
    <source>
        <dbReference type="RuleBase" id="RU003755"/>
    </source>
</evidence>
<dbReference type="PROSITE" id="PS01022">
    <property type="entry name" value="PTR2_1"/>
    <property type="match status" value="1"/>
</dbReference>
<comment type="caution">
    <text evidence="11">The sequence shown here is derived from an EMBL/GenBank/DDBJ whole genome shotgun (WGS) entry which is preliminary data.</text>
</comment>
<dbReference type="OrthoDB" id="9772725at2"/>
<keyword evidence="6 9" id="KW-1133">Transmembrane helix</keyword>
<dbReference type="InterPro" id="IPR005279">
    <property type="entry name" value="Dipep/tripep_permease"/>
</dbReference>
<dbReference type="GO" id="GO:0005886">
    <property type="term" value="C:plasma membrane"/>
    <property type="evidence" value="ECO:0007669"/>
    <property type="project" value="UniProtKB-SubCell"/>
</dbReference>
<feature type="transmembrane region" description="Helical" evidence="9">
    <location>
        <begin position="66"/>
        <end position="87"/>
    </location>
</feature>
<comment type="subcellular location">
    <subcellularLocation>
        <location evidence="1">Cell membrane</location>
        <topology evidence="1">Multi-pass membrane protein</topology>
    </subcellularLocation>
    <subcellularLocation>
        <location evidence="8">Membrane</location>
        <topology evidence="8">Multi-pass membrane protein</topology>
    </subcellularLocation>
</comment>
<comment type="similarity">
    <text evidence="2 8">Belongs to the major facilitator superfamily. Proton-dependent oligopeptide transporter (POT/PTR) (TC 2.A.17) family.</text>
</comment>
<feature type="transmembrane region" description="Helical" evidence="9">
    <location>
        <begin position="231"/>
        <end position="254"/>
    </location>
</feature>
<dbReference type="SUPFAM" id="SSF103473">
    <property type="entry name" value="MFS general substrate transporter"/>
    <property type="match status" value="1"/>
</dbReference>
<organism evidence="11 12">
    <name type="scientific">Pradoshia eiseniae</name>
    <dbReference type="NCBI Taxonomy" id="2064768"/>
    <lineage>
        <taxon>Bacteria</taxon>
        <taxon>Bacillati</taxon>
        <taxon>Bacillota</taxon>
        <taxon>Bacilli</taxon>
        <taxon>Bacillales</taxon>
        <taxon>Bacillaceae</taxon>
        <taxon>Pradoshia</taxon>
    </lineage>
</organism>
<dbReference type="GO" id="GO:0015333">
    <property type="term" value="F:peptide:proton symporter activity"/>
    <property type="evidence" value="ECO:0007669"/>
    <property type="project" value="UniProtKB-ARBA"/>
</dbReference>
<sequence>MSNQNKTPGVPGIPNTGFFGHPRGLFTLFFTEFWERFSYYGMRAILVLYLYAEVTKGGLGFDQATAMSIVAIYGSLVYLSGIIGGWIADRLLGTSQTVFYGGILIMVGHIVLSLPFGVEAFFISMIFIILGTGLLKPNISSIVGELYTKDDQRRDSGFSIFYMGINLGAFSAPFVVEKLRFEFGSFHAGFSAAAVGMFVGLVVYVITRKKYLGTLGSEVPNPLSGDEKKRYAMSITAALMIAGAVLYALATINWLTIDRFILLVTITAVVMPVIYFVTMYRSSKTTGDEQSRLLAYIPLFLASVLFWAIYEQGANLLNIYALERTNLTLLGQKIAPGVLQAMPAMFVIIFAPVFAWLWLKLGDRQPSTPKKFAVGLLFAGLSFVVMLIPGFLGGTDSLVSPYWLILSYFVVTLGELCLSPVGLSATTKLAPAAFSAQTMSLWFMSNAVAQALNSQIVKLYSAETEMLYFGTIGGLAILCALLMFVISPMIQRKMKGVR</sequence>
<dbReference type="PROSITE" id="PS01023">
    <property type="entry name" value="PTR2_2"/>
    <property type="match status" value="1"/>
</dbReference>
<evidence type="ECO:0000256" key="3">
    <source>
        <dbReference type="ARBA" id="ARBA00022448"/>
    </source>
</evidence>
<name>A0A2S7MVD3_9BACI</name>
<dbReference type="CDD" id="cd17346">
    <property type="entry name" value="MFS_DtpA_like"/>
    <property type="match status" value="1"/>
</dbReference>
<dbReference type="EMBL" id="PKOZ01000025">
    <property type="protein sequence ID" value="PQD93726.1"/>
    <property type="molecule type" value="Genomic_DNA"/>
</dbReference>
<evidence type="ECO:0000256" key="1">
    <source>
        <dbReference type="ARBA" id="ARBA00004651"/>
    </source>
</evidence>
<proteinExistence type="inferred from homology"/>
<dbReference type="AlphaFoldDB" id="A0A2S7MVD3"/>
<evidence type="ECO:0000313" key="12">
    <source>
        <dbReference type="Proteomes" id="UP000239663"/>
    </source>
</evidence>
<dbReference type="PANTHER" id="PTHR23517">
    <property type="entry name" value="RESISTANCE PROTEIN MDTM, PUTATIVE-RELATED-RELATED"/>
    <property type="match status" value="1"/>
</dbReference>